<reference evidence="2" key="1">
    <citation type="journal article" date="2022" name="Int. J. Mol. Sci.">
        <title>Draft Genome of Tanacetum Coccineum: Genomic Comparison of Closely Related Tanacetum-Family Plants.</title>
        <authorList>
            <person name="Yamashiro T."/>
            <person name="Shiraishi A."/>
            <person name="Nakayama K."/>
            <person name="Satake H."/>
        </authorList>
    </citation>
    <scope>NUCLEOTIDE SEQUENCE</scope>
</reference>
<dbReference type="Proteomes" id="UP001151760">
    <property type="component" value="Unassembled WGS sequence"/>
</dbReference>
<proteinExistence type="predicted"/>
<dbReference type="EMBL" id="BQNB010014337">
    <property type="protein sequence ID" value="GJT26973.1"/>
    <property type="molecule type" value="Genomic_DNA"/>
</dbReference>
<evidence type="ECO:0000313" key="2">
    <source>
        <dbReference type="EMBL" id="GJT26973.1"/>
    </source>
</evidence>
<feature type="region of interest" description="Disordered" evidence="1">
    <location>
        <begin position="130"/>
        <end position="158"/>
    </location>
</feature>
<comment type="caution">
    <text evidence="2">The sequence shown here is derived from an EMBL/GenBank/DDBJ whole genome shotgun (WGS) entry which is preliminary data.</text>
</comment>
<evidence type="ECO:0000313" key="3">
    <source>
        <dbReference type="Proteomes" id="UP001151760"/>
    </source>
</evidence>
<feature type="region of interest" description="Disordered" evidence="1">
    <location>
        <begin position="1"/>
        <end position="25"/>
    </location>
</feature>
<reference evidence="2" key="2">
    <citation type="submission" date="2022-01" db="EMBL/GenBank/DDBJ databases">
        <authorList>
            <person name="Yamashiro T."/>
            <person name="Shiraishi A."/>
            <person name="Satake H."/>
            <person name="Nakayama K."/>
        </authorList>
    </citation>
    <scope>NUCLEOTIDE SEQUENCE</scope>
</reference>
<dbReference type="PANTHER" id="PTHR45023:SF4">
    <property type="entry name" value="GLYCINE-RICH PROTEIN-RELATED"/>
    <property type="match status" value="1"/>
</dbReference>
<organism evidence="2 3">
    <name type="scientific">Tanacetum coccineum</name>
    <dbReference type="NCBI Taxonomy" id="301880"/>
    <lineage>
        <taxon>Eukaryota</taxon>
        <taxon>Viridiplantae</taxon>
        <taxon>Streptophyta</taxon>
        <taxon>Embryophyta</taxon>
        <taxon>Tracheophyta</taxon>
        <taxon>Spermatophyta</taxon>
        <taxon>Magnoliopsida</taxon>
        <taxon>eudicotyledons</taxon>
        <taxon>Gunneridae</taxon>
        <taxon>Pentapetalae</taxon>
        <taxon>asterids</taxon>
        <taxon>campanulids</taxon>
        <taxon>Asterales</taxon>
        <taxon>Asteraceae</taxon>
        <taxon>Asteroideae</taxon>
        <taxon>Anthemideae</taxon>
        <taxon>Anthemidinae</taxon>
        <taxon>Tanacetum</taxon>
    </lineage>
</organism>
<protein>
    <recommendedName>
        <fullName evidence="4">No apical meristem-associated C-terminal domain-containing protein</fullName>
    </recommendedName>
</protein>
<accession>A0ABQ5CKZ7</accession>
<gene>
    <name evidence="2" type="ORF">Tco_0907248</name>
</gene>
<evidence type="ECO:0000256" key="1">
    <source>
        <dbReference type="SAM" id="MobiDB-lite"/>
    </source>
</evidence>
<dbReference type="PANTHER" id="PTHR45023">
    <property type="match status" value="1"/>
</dbReference>
<keyword evidence="3" id="KW-1185">Reference proteome</keyword>
<name>A0ABQ5CKZ7_9ASTR</name>
<evidence type="ECO:0008006" key="4">
    <source>
        <dbReference type="Google" id="ProtNLM"/>
    </source>
</evidence>
<sequence>MAGQKKPNRRLQTAPKKKPQKEKAEDQLCYPWTLEEETASCKGWVRTSEDSDKGNARNERRFWVDILKYIQETFGAGDANYLQRALTDYHVEYKVLFTLLHCWEVLKECDKLNSEEVHREGSINLNTTVGDEEDEMEEVWPPRPMGRDQANRKSKAGAASSASAFDVESLAKMMANEHKLELKAAELEIRCMENRQRDEALYETTTDEVLKAILRHRLFG</sequence>